<reference evidence="10" key="1">
    <citation type="submission" date="2021-11" db="EMBL/GenBank/DDBJ databases">
        <title>Draft genome sequence of Alcaligenes endophyticus type strain CCUG 75668T.</title>
        <authorList>
            <person name="Salva-Serra F."/>
            <person name="Duran R.E."/>
            <person name="Seeger M."/>
            <person name="Moore E.R.B."/>
            <person name="Jaen-Luchoro D."/>
        </authorList>
    </citation>
    <scope>NUCLEOTIDE SEQUENCE</scope>
    <source>
        <strain evidence="10">CCUG 75668</strain>
    </source>
</reference>
<dbReference type="RefSeq" id="WP_266122241.1">
    <property type="nucleotide sequence ID" value="NZ_JAJHNU010000001.1"/>
</dbReference>
<dbReference type="PANTHER" id="PTHR35008">
    <property type="entry name" value="BLL4482 PROTEIN-RELATED"/>
    <property type="match status" value="1"/>
</dbReference>
<evidence type="ECO:0000256" key="5">
    <source>
        <dbReference type="ARBA" id="ARBA00023004"/>
    </source>
</evidence>
<evidence type="ECO:0000256" key="3">
    <source>
        <dbReference type="ARBA" id="ARBA00022723"/>
    </source>
</evidence>
<dbReference type="InterPro" id="IPR051459">
    <property type="entry name" value="Cytochrome_c-type_DH"/>
</dbReference>
<dbReference type="Proteomes" id="UP001168613">
    <property type="component" value="Unassembled WGS sequence"/>
</dbReference>
<organism evidence="10 11">
    <name type="scientific">Alcaligenes endophyticus</name>
    <dbReference type="NCBI Taxonomy" id="1929088"/>
    <lineage>
        <taxon>Bacteria</taxon>
        <taxon>Pseudomonadati</taxon>
        <taxon>Pseudomonadota</taxon>
        <taxon>Betaproteobacteria</taxon>
        <taxon>Burkholderiales</taxon>
        <taxon>Alcaligenaceae</taxon>
        <taxon>Alcaligenes</taxon>
    </lineage>
</organism>
<keyword evidence="8" id="KW-0472">Membrane</keyword>
<keyword evidence="3 6" id="KW-0479">Metal-binding</keyword>
<keyword evidence="8" id="KW-1133">Transmembrane helix</keyword>
<dbReference type="Pfam" id="PF13442">
    <property type="entry name" value="Cytochrome_CBB3"/>
    <property type="match status" value="1"/>
</dbReference>
<evidence type="ECO:0000256" key="4">
    <source>
        <dbReference type="ARBA" id="ARBA00022982"/>
    </source>
</evidence>
<feature type="region of interest" description="Disordered" evidence="7">
    <location>
        <begin position="177"/>
        <end position="198"/>
    </location>
</feature>
<keyword evidence="4" id="KW-0249">Electron transport</keyword>
<comment type="caution">
    <text evidence="10">The sequence shown here is derived from an EMBL/GenBank/DDBJ whole genome shotgun (WGS) entry which is preliminary data.</text>
</comment>
<keyword evidence="1" id="KW-0813">Transport</keyword>
<feature type="compositionally biased region" description="Basic and acidic residues" evidence="7">
    <location>
        <begin position="177"/>
        <end position="189"/>
    </location>
</feature>
<feature type="transmembrane region" description="Helical" evidence="8">
    <location>
        <begin position="24"/>
        <end position="44"/>
    </location>
</feature>
<evidence type="ECO:0000313" key="10">
    <source>
        <dbReference type="EMBL" id="MDN4120445.1"/>
    </source>
</evidence>
<dbReference type="EMBL" id="JAJHNU010000001">
    <property type="protein sequence ID" value="MDN4120445.1"/>
    <property type="molecule type" value="Genomic_DNA"/>
</dbReference>
<keyword evidence="2 6" id="KW-0349">Heme</keyword>
<evidence type="ECO:0000256" key="6">
    <source>
        <dbReference type="PROSITE-ProRule" id="PRU00433"/>
    </source>
</evidence>
<evidence type="ECO:0000256" key="8">
    <source>
        <dbReference type="SAM" id="Phobius"/>
    </source>
</evidence>
<evidence type="ECO:0000259" key="9">
    <source>
        <dbReference type="PROSITE" id="PS51007"/>
    </source>
</evidence>
<dbReference type="PRINTS" id="PR00605">
    <property type="entry name" value="CYTCHROMECIC"/>
</dbReference>
<dbReference type="PROSITE" id="PS51007">
    <property type="entry name" value="CYTC"/>
    <property type="match status" value="1"/>
</dbReference>
<evidence type="ECO:0000313" key="11">
    <source>
        <dbReference type="Proteomes" id="UP001168613"/>
    </source>
</evidence>
<feature type="domain" description="Cytochrome c" evidence="9">
    <location>
        <begin position="70"/>
        <end position="160"/>
    </location>
</feature>
<evidence type="ECO:0000256" key="7">
    <source>
        <dbReference type="SAM" id="MobiDB-lite"/>
    </source>
</evidence>
<keyword evidence="5 6" id="KW-0408">Iron</keyword>
<name>A0ABT8EGR4_9BURK</name>
<evidence type="ECO:0000256" key="1">
    <source>
        <dbReference type="ARBA" id="ARBA00022448"/>
    </source>
</evidence>
<dbReference type="Gene3D" id="1.10.760.10">
    <property type="entry name" value="Cytochrome c-like domain"/>
    <property type="match status" value="1"/>
</dbReference>
<dbReference type="SUPFAM" id="SSF46626">
    <property type="entry name" value="Cytochrome c"/>
    <property type="match status" value="1"/>
</dbReference>
<keyword evidence="11" id="KW-1185">Reference proteome</keyword>
<dbReference type="InterPro" id="IPR008168">
    <property type="entry name" value="Cyt_C_IC"/>
</dbReference>
<dbReference type="InterPro" id="IPR036909">
    <property type="entry name" value="Cyt_c-like_dom_sf"/>
</dbReference>
<proteinExistence type="predicted"/>
<gene>
    <name evidence="10" type="ORF">LMS43_03975</name>
</gene>
<dbReference type="InterPro" id="IPR009056">
    <property type="entry name" value="Cyt_c-like_dom"/>
</dbReference>
<accession>A0ABT8EGR4</accession>
<protein>
    <submittedName>
        <fullName evidence="10">Cytochrome c</fullName>
    </submittedName>
</protein>
<sequence length="198" mass="21938">MTDNRKYEAQKREYEDPHEDVAPVPWILLLIIAGLFSWGAFYIFNTHFRYAATVGDHRVPADFAVPETEGGDIDGHQLYVAQCVACHQATGAGIPGVFPPLVGSEWVLRKPEVLVQILLHGISGEITVKGNKYNGVMPEFRDKFNDAELAAVATYLRTELGDNSVDPVSVDLVKAEREKTADKTDHWNGDADLAPMEE</sequence>
<dbReference type="PANTHER" id="PTHR35008:SF8">
    <property type="entry name" value="ALCOHOL DEHYDROGENASE CYTOCHROME C SUBUNIT"/>
    <property type="match status" value="1"/>
</dbReference>
<evidence type="ECO:0000256" key="2">
    <source>
        <dbReference type="ARBA" id="ARBA00022617"/>
    </source>
</evidence>
<keyword evidence="8" id="KW-0812">Transmembrane</keyword>